<dbReference type="Proteomes" id="UP001162131">
    <property type="component" value="Unassembled WGS sequence"/>
</dbReference>
<organism evidence="1 2">
    <name type="scientific">Blepharisma stoltei</name>
    <dbReference type="NCBI Taxonomy" id="1481888"/>
    <lineage>
        <taxon>Eukaryota</taxon>
        <taxon>Sar</taxon>
        <taxon>Alveolata</taxon>
        <taxon>Ciliophora</taxon>
        <taxon>Postciliodesmatophora</taxon>
        <taxon>Heterotrichea</taxon>
        <taxon>Heterotrichida</taxon>
        <taxon>Blepharismidae</taxon>
        <taxon>Blepharisma</taxon>
    </lineage>
</organism>
<evidence type="ECO:0000313" key="1">
    <source>
        <dbReference type="EMBL" id="CAG9329319.1"/>
    </source>
</evidence>
<keyword evidence="2" id="KW-1185">Reference proteome</keyword>
<evidence type="ECO:0000313" key="2">
    <source>
        <dbReference type="Proteomes" id="UP001162131"/>
    </source>
</evidence>
<dbReference type="AlphaFoldDB" id="A0AAU9JW55"/>
<gene>
    <name evidence="1" type="ORF">BSTOLATCC_MIC48143</name>
</gene>
<accession>A0AAU9JW55</accession>
<reference evidence="1" key="1">
    <citation type="submission" date="2021-09" db="EMBL/GenBank/DDBJ databases">
        <authorList>
            <consortium name="AG Swart"/>
            <person name="Singh M."/>
            <person name="Singh A."/>
            <person name="Seah K."/>
            <person name="Emmerich C."/>
        </authorList>
    </citation>
    <scope>NUCLEOTIDE SEQUENCE</scope>
    <source>
        <strain evidence="1">ATCC30299</strain>
    </source>
</reference>
<comment type="caution">
    <text evidence="1">The sequence shown here is derived from an EMBL/GenBank/DDBJ whole genome shotgun (WGS) entry which is preliminary data.</text>
</comment>
<dbReference type="EMBL" id="CAJZBQ010000047">
    <property type="protein sequence ID" value="CAG9329319.1"/>
    <property type="molecule type" value="Genomic_DNA"/>
</dbReference>
<protein>
    <submittedName>
        <fullName evidence="1">Uncharacterized protein</fullName>
    </submittedName>
</protein>
<proteinExistence type="predicted"/>
<name>A0AAU9JW55_9CILI</name>
<sequence>MLSRNNSKHNSGRYFQKKIDEDELSNRYHMRKEQIWQEEHEKDIEHSNILTCQKIEEDWAKVYFKRKSEPKQDYLKDAINNTSNSIAIQTIEIGHNSDYDSEIEYPDNSIIQQYIEDQTLCQSQEYTIKWENKRVVPKTPKQVCVPTYRKRRTKTLDLDKLFGSIPIVKASSKYCIKPLKTCKHSREVKSVDLSAKPKSTKKRTMPNLLSKESLFERSTMSIIKKRKALKEASKIIFSFRSKSELKSTSFIKEKPASQLNSYRDEDGMKLRDLRKLKLLENLNRQRRPCVAPIGN</sequence>